<proteinExistence type="predicted"/>
<dbReference type="Proteomes" id="UP000823775">
    <property type="component" value="Unassembled WGS sequence"/>
</dbReference>
<feature type="compositionally biased region" description="Acidic residues" evidence="1">
    <location>
        <begin position="1"/>
        <end position="13"/>
    </location>
</feature>
<feature type="region of interest" description="Disordered" evidence="1">
    <location>
        <begin position="1"/>
        <end position="29"/>
    </location>
</feature>
<organism evidence="2 3">
    <name type="scientific">Datura stramonium</name>
    <name type="common">Jimsonweed</name>
    <name type="synonym">Common thornapple</name>
    <dbReference type="NCBI Taxonomy" id="4076"/>
    <lineage>
        <taxon>Eukaryota</taxon>
        <taxon>Viridiplantae</taxon>
        <taxon>Streptophyta</taxon>
        <taxon>Embryophyta</taxon>
        <taxon>Tracheophyta</taxon>
        <taxon>Spermatophyta</taxon>
        <taxon>Magnoliopsida</taxon>
        <taxon>eudicotyledons</taxon>
        <taxon>Gunneridae</taxon>
        <taxon>Pentapetalae</taxon>
        <taxon>asterids</taxon>
        <taxon>lamiids</taxon>
        <taxon>Solanales</taxon>
        <taxon>Solanaceae</taxon>
        <taxon>Solanoideae</taxon>
        <taxon>Datureae</taxon>
        <taxon>Datura</taxon>
    </lineage>
</organism>
<protein>
    <submittedName>
        <fullName evidence="2">Uncharacterized protein</fullName>
    </submittedName>
</protein>
<reference evidence="2 3" key="1">
    <citation type="journal article" date="2021" name="BMC Genomics">
        <title>Datura genome reveals duplications of psychoactive alkaloid biosynthetic genes and high mutation rate following tissue culture.</title>
        <authorList>
            <person name="Rajewski A."/>
            <person name="Carter-House D."/>
            <person name="Stajich J."/>
            <person name="Litt A."/>
        </authorList>
    </citation>
    <scope>NUCLEOTIDE SEQUENCE [LARGE SCALE GENOMIC DNA]</scope>
    <source>
        <strain evidence="2">AR-01</strain>
    </source>
</reference>
<gene>
    <name evidence="2" type="ORF">HAX54_048489</name>
</gene>
<evidence type="ECO:0000256" key="1">
    <source>
        <dbReference type="SAM" id="MobiDB-lite"/>
    </source>
</evidence>
<evidence type="ECO:0000313" key="2">
    <source>
        <dbReference type="EMBL" id="MCD7462403.1"/>
    </source>
</evidence>
<accession>A0ABS8SU96</accession>
<keyword evidence="3" id="KW-1185">Reference proteome</keyword>
<evidence type="ECO:0000313" key="3">
    <source>
        <dbReference type="Proteomes" id="UP000823775"/>
    </source>
</evidence>
<name>A0ABS8SU96_DATST</name>
<dbReference type="EMBL" id="JACEIK010000800">
    <property type="protein sequence ID" value="MCD7462403.1"/>
    <property type="molecule type" value="Genomic_DNA"/>
</dbReference>
<sequence>MEEEEYGNDDDKEEDKNEMADKFKKKAHRSKVCPVDVVRNYKLELPSSMTIRDFAGREFETKLKIWKNGYYYANPITKAQNEPKRKKVMKQVWQPKEANPNGEGVQGVISSIETKESPKAGVLDQKEVPWHVVKRHSFNMTPIRSVCVKTLPVKNGFSSLDNAEEMISSPPSAMGGLVQYPG</sequence>
<comment type="caution">
    <text evidence="2">The sequence shown here is derived from an EMBL/GenBank/DDBJ whole genome shotgun (WGS) entry which is preliminary data.</text>
</comment>